<organism evidence="3 4">
    <name type="scientific">Escallonia herrerae</name>
    <dbReference type="NCBI Taxonomy" id="1293975"/>
    <lineage>
        <taxon>Eukaryota</taxon>
        <taxon>Viridiplantae</taxon>
        <taxon>Streptophyta</taxon>
        <taxon>Embryophyta</taxon>
        <taxon>Tracheophyta</taxon>
        <taxon>Spermatophyta</taxon>
        <taxon>Magnoliopsida</taxon>
        <taxon>eudicotyledons</taxon>
        <taxon>Gunneridae</taxon>
        <taxon>Pentapetalae</taxon>
        <taxon>asterids</taxon>
        <taxon>campanulids</taxon>
        <taxon>Escalloniales</taxon>
        <taxon>Escalloniaceae</taxon>
        <taxon>Escallonia</taxon>
    </lineage>
</organism>
<dbReference type="Pfam" id="PF10551">
    <property type="entry name" value="MULE"/>
    <property type="match status" value="1"/>
</dbReference>
<keyword evidence="1" id="KW-0863">Zinc-finger</keyword>
<evidence type="ECO:0000313" key="4">
    <source>
        <dbReference type="Proteomes" id="UP001188597"/>
    </source>
</evidence>
<dbReference type="InterPro" id="IPR031052">
    <property type="entry name" value="FHY3/FAR1"/>
</dbReference>
<sequence>MPFAPFVGVNHHRQSIVFGVALLEDEMEATFTWLFEHFLHCMFDMLRTAIITGQFQKCFQILDIVSAHSTSKSMLWSIYNPCDLVTMTFMKPTSIGQKTIEDFEAMWLDLNEKYDQKGNCWIQNMYNLRAHWAKSFLKDTFFAGMTTSGRSESIHSFST</sequence>
<dbReference type="GO" id="GO:0008270">
    <property type="term" value="F:zinc ion binding"/>
    <property type="evidence" value="ECO:0007669"/>
    <property type="project" value="UniProtKB-UniRule"/>
</dbReference>
<reference evidence="3" key="1">
    <citation type="submission" date="2022-12" db="EMBL/GenBank/DDBJ databases">
        <title>Draft genome assemblies for two species of Escallonia (Escalloniales).</title>
        <authorList>
            <person name="Chanderbali A."/>
            <person name="Dervinis C."/>
            <person name="Anghel I."/>
            <person name="Soltis D."/>
            <person name="Soltis P."/>
            <person name="Zapata F."/>
        </authorList>
    </citation>
    <scope>NUCLEOTIDE SEQUENCE</scope>
    <source>
        <strain evidence="3">UCBG64.0493</strain>
        <tissue evidence="3">Leaf</tissue>
    </source>
</reference>
<comment type="subcellular location">
    <subcellularLocation>
        <location evidence="1">Nucleus</location>
    </subcellularLocation>
</comment>
<dbReference type="InterPro" id="IPR018289">
    <property type="entry name" value="MULE_transposase_dom"/>
</dbReference>
<dbReference type="GO" id="GO:0005634">
    <property type="term" value="C:nucleus"/>
    <property type="evidence" value="ECO:0007669"/>
    <property type="project" value="UniProtKB-SubCell"/>
</dbReference>
<accession>A0AA88VB82</accession>
<evidence type="ECO:0000256" key="1">
    <source>
        <dbReference type="RuleBase" id="RU367018"/>
    </source>
</evidence>
<dbReference type="Proteomes" id="UP001188597">
    <property type="component" value="Unassembled WGS sequence"/>
</dbReference>
<feature type="domain" description="MULE transposase" evidence="2">
    <location>
        <begin position="1"/>
        <end position="55"/>
    </location>
</feature>
<comment type="function">
    <text evidence="1">Putative transcription activator involved in regulating light control of development.</text>
</comment>
<proteinExistence type="inferred from homology"/>
<keyword evidence="1" id="KW-0479">Metal-binding</keyword>
<gene>
    <name evidence="3" type="ORF">RJ639_018263</name>
</gene>
<dbReference type="EMBL" id="JAVXUP010002374">
    <property type="protein sequence ID" value="KAK3003708.1"/>
    <property type="molecule type" value="Genomic_DNA"/>
</dbReference>
<comment type="similarity">
    <text evidence="1">Belongs to the FHY3/FAR1 family.</text>
</comment>
<keyword evidence="1" id="KW-0539">Nucleus</keyword>
<evidence type="ECO:0000259" key="2">
    <source>
        <dbReference type="Pfam" id="PF10551"/>
    </source>
</evidence>
<name>A0AA88VB82_9ASTE</name>
<dbReference type="GO" id="GO:0006355">
    <property type="term" value="P:regulation of DNA-templated transcription"/>
    <property type="evidence" value="ECO:0007669"/>
    <property type="project" value="UniProtKB-UniRule"/>
</dbReference>
<keyword evidence="1" id="KW-0862">Zinc</keyword>
<comment type="caution">
    <text evidence="3">The sequence shown here is derived from an EMBL/GenBank/DDBJ whole genome shotgun (WGS) entry which is preliminary data.</text>
</comment>
<dbReference type="PANTHER" id="PTHR31669:SF304">
    <property type="entry name" value="PROTEIN FAR1-RELATED SEQUENCE"/>
    <property type="match status" value="1"/>
</dbReference>
<keyword evidence="4" id="KW-1185">Reference proteome</keyword>
<protein>
    <recommendedName>
        <fullName evidence="1">Protein FAR1-RELATED SEQUENCE</fullName>
    </recommendedName>
</protein>
<feature type="non-terminal residue" evidence="3">
    <location>
        <position position="1"/>
    </location>
</feature>
<dbReference type="AlphaFoldDB" id="A0AA88VB82"/>
<evidence type="ECO:0000313" key="3">
    <source>
        <dbReference type="EMBL" id="KAK3003708.1"/>
    </source>
</evidence>
<dbReference type="PANTHER" id="PTHR31669">
    <property type="entry name" value="PROTEIN FAR1-RELATED SEQUENCE 10-RELATED"/>
    <property type="match status" value="1"/>
</dbReference>